<name>A0A1T4LU89_9FIRM</name>
<accession>A0A1T4LU89</accession>
<dbReference type="EMBL" id="FUWW01000009">
    <property type="protein sequence ID" value="SJZ58262.1"/>
    <property type="molecule type" value="Genomic_DNA"/>
</dbReference>
<dbReference type="AlphaFoldDB" id="A0A1T4LU89"/>
<keyword evidence="2" id="KW-1185">Reference proteome</keyword>
<protein>
    <recommendedName>
        <fullName evidence="3">Zinc-ribbon 15 domain-containing protein</fullName>
    </recommendedName>
</protein>
<evidence type="ECO:0000313" key="2">
    <source>
        <dbReference type="Proteomes" id="UP000190657"/>
    </source>
</evidence>
<organism evidence="1 2">
    <name type="scientific">Eubacterium coprostanoligenes</name>
    <dbReference type="NCBI Taxonomy" id="290054"/>
    <lineage>
        <taxon>Bacteria</taxon>
        <taxon>Bacillati</taxon>
        <taxon>Bacillota</taxon>
        <taxon>Clostridia</taxon>
        <taxon>Eubacteriales</taxon>
        <taxon>Eubacteriaceae</taxon>
        <taxon>Eubacterium</taxon>
    </lineage>
</organism>
<dbReference type="OrthoDB" id="4377018at2"/>
<dbReference type="RefSeq" id="WP_078768505.1">
    <property type="nucleotide sequence ID" value="NZ_FUWW01000009.1"/>
</dbReference>
<evidence type="ECO:0008006" key="3">
    <source>
        <dbReference type="Google" id="ProtNLM"/>
    </source>
</evidence>
<evidence type="ECO:0000313" key="1">
    <source>
        <dbReference type="EMBL" id="SJZ58262.1"/>
    </source>
</evidence>
<dbReference type="STRING" id="290054.SAMN02745114_01027"/>
<proteinExistence type="predicted"/>
<reference evidence="1 2" key="1">
    <citation type="submission" date="2017-02" db="EMBL/GenBank/DDBJ databases">
        <authorList>
            <person name="Peterson S.W."/>
        </authorList>
    </citation>
    <scope>NUCLEOTIDE SEQUENCE [LARGE SCALE GENOMIC DNA]</scope>
    <source>
        <strain evidence="1 2">ATCC 51222</strain>
    </source>
</reference>
<gene>
    <name evidence="1" type="ORF">SAMN02745114_01027</name>
</gene>
<sequence length="96" mass="10939">MEYRLGKGKRIFEQGQTTALECPNCKNKVQFSVFTNLNTKLIPQLPVVKFENVYFLVCPECASVFGVDNKKGVNFKNGEKLAIGNYDLKELKKFEV</sequence>
<dbReference type="Proteomes" id="UP000190657">
    <property type="component" value="Unassembled WGS sequence"/>
</dbReference>